<dbReference type="PROSITE" id="PS01124">
    <property type="entry name" value="HTH_ARAC_FAMILY_2"/>
    <property type="match status" value="1"/>
</dbReference>
<gene>
    <name evidence="5" type="ORF">ESA94_07770</name>
</gene>
<evidence type="ECO:0000256" key="1">
    <source>
        <dbReference type="ARBA" id="ARBA00023015"/>
    </source>
</evidence>
<reference evidence="5 6" key="1">
    <citation type="submission" date="2019-01" db="EMBL/GenBank/DDBJ databases">
        <title>Lacibacter sp. strain TTM-7.</title>
        <authorList>
            <person name="Chen W.-M."/>
        </authorList>
    </citation>
    <scope>NUCLEOTIDE SEQUENCE [LARGE SCALE GENOMIC DNA]</scope>
    <source>
        <strain evidence="5 6">TTM-7</strain>
    </source>
</reference>
<dbReference type="Pfam" id="PF06719">
    <property type="entry name" value="AraC_N"/>
    <property type="match status" value="1"/>
</dbReference>
<dbReference type="PRINTS" id="PR00032">
    <property type="entry name" value="HTHARAC"/>
</dbReference>
<dbReference type="InterPro" id="IPR009594">
    <property type="entry name" value="Tscrpt_reg_HTH_AraC_N"/>
</dbReference>
<dbReference type="PROSITE" id="PS00041">
    <property type="entry name" value="HTH_ARAC_FAMILY_1"/>
    <property type="match status" value="1"/>
</dbReference>
<dbReference type="InterPro" id="IPR009057">
    <property type="entry name" value="Homeodomain-like_sf"/>
</dbReference>
<dbReference type="RefSeq" id="WP_129130319.1">
    <property type="nucleotide sequence ID" value="NZ_SDHW01000002.1"/>
</dbReference>
<evidence type="ECO:0000313" key="6">
    <source>
        <dbReference type="Proteomes" id="UP000290204"/>
    </source>
</evidence>
<dbReference type="InterPro" id="IPR018062">
    <property type="entry name" value="HTH_AraC-typ_CS"/>
</dbReference>
<keyword evidence="2" id="KW-0238">DNA-binding</keyword>
<dbReference type="OrthoDB" id="9779074at2"/>
<dbReference type="Proteomes" id="UP000290204">
    <property type="component" value="Unassembled WGS sequence"/>
</dbReference>
<dbReference type="SMART" id="SM00342">
    <property type="entry name" value="HTH_ARAC"/>
    <property type="match status" value="1"/>
</dbReference>
<keyword evidence="3" id="KW-0804">Transcription</keyword>
<accession>A0A4Q1CIF8</accession>
<evidence type="ECO:0000259" key="4">
    <source>
        <dbReference type="PROSITE" id="PS01124"/>
    </source>
</evidence>
<dbReference type="SUPFAM" id="SSF46689">
    <property type="entry name" value="Homeodomain-like"/>
    <property type="match status" value="2"/>
</dbReference>
<dbReference type="PANTHER" id="PTHR43280">
    <property type="entry name" value="ARAC-FAMILY TRANSCRIPTIONAL REGULATOR"/>
    <property type="match status" value="1"/>
</dbReference>
<dbReference type="GO" id="GO:0043565">
    <property type="term" value="F:sequence-specific DNA binding"/>
    <property type="evidence" value="ECO:0007669"/>
    <property type="project" value="InterPro"/>
</dbReference>
<name>A0A4Q1CIF8_9BACT</name>
<dbReference type="PANTHER" id="PTHR43280:SF28">
    <property type="entry name" value="HTH-TYPE TRANSCRIPTIONAL ACTIVATOR RHAS"/>
    <property type="match status" value="1"/>
</dbReference>
<keyword evidence="6" id="KW-1185">Reference proteome</keyword>
<feature type="domain" description="HTH araC/xylS-type" evidence="4">
    <location>
        <begin position="207"/>
        <end position="305"/>
    </location>
</feature>
<comment type="caution">
    <text evidence="5">The sequence shown here is derived from an EMBL/GenBank/DDBJ whole genome shotgun (WGS) entry which is preliminary data.</text>
</comment>
<evidence type="ECO:0000313" key="5">
    <source>
        <dbReference type="EMBL" id="RXK60359.1"/>
    </source>
</evidence>
<dbReference type="Pfam" id="PF12833">
    <property type="entry name" value="HTH_18"/>
    <property type="match status" value="1"/>
</dbReference>
<dbReference type="InterPro" id="IPR018060">
    <property type="entry name" value="HTH_AraC"/>
</dbReference>
<protein>
    <submittedName>
        <fullName evidence="5">AraC family transcriptional regulator</fullName>
    </submittedName>
</protein>
<dbReference type="Gene3D" id="1.10.10.60">
    <property type="entry name" value="Homeodomain-like"/>
    <property type="match status" value="2"/>
</dbReference>
<evidence type="ECO:0000256" key="3">
    <source>
        <dbReference type="ARBA" id="ARBA00023163"/>
    </source>
</evidence>
<keyword evidence="1" id="KW-0805">Transcription regulation</keyword>
<dbReference type="AlphaFoldDB" id="A0A4Q1CIF8"/>
<dbReference type="GO" id="GO:0003700">
    <property type="term" value="F:DNA-binding transcription factor activity"/>
    <property type="evidence" value="ECO:0007669"/>
    <property type="project" value="InterPro"/>
</dbReference>
<dbReference type="EMBL" id="SDHW01000002">
    <property type="protein sequence ID" value="RXK60359.1"/>
    <property type="molecule type" value="Genomic_DNA"/>
</dbReference>
<sequence>MPVKNYLHKIDLTQPKQLQTLVENRRVFNLQNCELNVFESYQEAYRVPLTFHDLVITSMVRGKKVMHLFDKPSFDYLPGETVIVPADETMVIDFPEAEADKPTQCIALAVDARYVNNTIQYLDNYYNSDPDTEHNWKLQFNQYHFANENEVTDLINKLIRVCSGGDKAKNIYADLNLKELLIRLMQSQHLLQVSSESGEWNNHSRLHHILHYINDNLTEKIAVDTLSRKAYMSRNDFFRWFKEQFGITPLEYINRERIKLAKQLLIDPKNTVTSVAMQCGFTDVNYFVRLFRKAEGITPGAYQSCSLQHNLSA</sequence>
<evidence type="ECO:0000256" key="2">
    <source>
        <dbReference type="ARBA" id="ARBA00023125"/>
    </source>
</evidence>
<organism evidence="5 6">
    <name type="scientific">Lacibacter luteus</name>
    <dbReference type="NCBI Taxonomy" id="2508719"/>
    <lineage>
        <taxon>Bacteria</taxon>
        <taxon>Pseudomonadati</taxon>
        <taxon>Bacteroidota</taxon>
        <taxon>Chitinophagia</taxon>
        <taxon>Chitinophagales</taxon>
        <taxon>Chitinophagaceae</taxon>
        <taxon>Lacibacter</taxon>
    </lineage>
</organism>
<proteinExistence type="predicted"/>
<dbReference type="InterPro" id="IPR020449">
    <property type="entry name" value="Tscrpt_reg_AraC-type_HTH"/>
</dbReference>